<sequence length="169" mass="19083">MLTVEQIARRVQELSRQISRDYAAADELVMVGVLRGCYIFLADLSRALTIRRRIDFIAVSAYGQQVYPSDSLRLIMDVRSDLAGQHVLIVDDILDSGLTLNYLTHLLGARNPASLRTCVLLRKPGRLKIDITPDYIGFDIPEVWVVGYGLDCSDRYRALPYIGQVDRLI</sequence>
<dbReference type="InterPro" id="IPR000836">
    <property type="entry name" value="PRTase_dom"/>
</dbReference>
<evidence type="ECO:0000256" key="10">
    <source>
        <dbReference type="ARBA" id="ARBA00022726"/>
    </source>
</evidence>
<dbReference type="GO" id="GO:0006178">
    <property type="term" value="P:guanine salvage"/>
    <property type="evidence" value="ECO:0007669"/>
    <property type="project" value="TreeGrafter"/>
</dbReference>
<dbReference type="UniPathway" id="UPA00591">
    <property type="reaction ID" value="UER00648"/>
</dbReference>
<evidence type="ECO:0000313" key="18">
    <source>
        <dbReference type="Proteomes" id="UP000182517"/>
    </source>
</evidence>
<dbReference type="SUPFAM" id="SSF53271">
    <property type="entry name" value="PRTase-like"/>
    <property type="match status" value="1"/>
</dbReference>
<dbReference type="KEGG" id="pef:A7E78_01785"/>
<dbReference type="Proteomes" id="UP000182517">
    <property type="component" value="Chromosome"/>
</dbReference>
<name>A0A1L3GSS3_9BACT</name>
<keyword evidence="10 15" id="KW-0660">Purine salvage</keyword>
<evidence type="ECO:0000259" key="16">
    <source>
        <dbReference type="Pfam" id="PF00156"/>
    </source>
</evidence>
<dbReference type="GO" id="GO:0000287">
    <property type="term" value="F:magnesium ion binding"/>
    <property type="evidence" value="ECO:0007669"/>
    <property type="project" value="TreeGrafter"/>
</dbReference>
<dbReference type="InterPro" id="IPR029057">
    <property type="entry name" value="PRTase-like"/>
</dbReference>
<dbReference type="PANTHER" id="PTHR43340:SF1">
    <property type="entry name" value="HYPOXANTHINE PHOSPHORIBOSYLTRANSFERASE"/>
    <property type="match status" value="1"/>
</dbReference>
<dbReference type="Gene3D" id="3.40.50.2020">
    <property type="match status" value="1"/>
</dbReference>
<comment type="catalytic activity">
    <reaction evidence="13">
        <text>GMP + diphosphate = guanine + 5-phospho-alpha-D-ribose 1-diphosphate</text>
        <dbReference type="Rhea" id="RHEA:25424"/>
        <dbReference type="ChEBI" id="CHEBI:16235"/>
        <dbReference type="ChEBI" id="CHEBI:33019"/>
        <dbReference type="ChEBI" id="CHEBI:58017"/>
        <dbReference type="ChEBI" id="CHEBI:58115"/>
        <dbReference type="EC" id="2.4.2.8"/>
    </reaction>
    <physiologicalReaction direction="right-to-left" evidence="13">
        <dbReference type="Rhea" id="RHEA:25426"/>
    </physiologicalReaction>
</comment>
<keyword evidence="11 15" id="KW-0547">Nucleotide-binding</keyword>
<accession>A0A1L3GSS3</accession>
<dbReference type="NCBIfam" id="TIGR01203">
    <property type="entry name" value="HGPRTase"/>
    <property type="match status" value="1"/>
</dbReference>
<comment type="cofactor">
    <cofactor evidence="1 15">
        <name>Mg(2+)</name>
        <dbReference type="ChEBI" id="CHEBI:18420"/>
    </cofactor>
</comment>
<proteinExistence type="inferred from homology"/>
<evidence type="ECO:0000256" key="4">
    <source>
        <dbReference type="ARBA" id="ARBA00008391"/>
    </source>
</evidence>
<keyword evidence="9 15" id="KW-0479">Metal-binding</keyword>
<dbReference type="EMBL" id="CP015519">
    <property type="protein sequence ID" value="APG28972.1"/>
    <property type="molecule type" value="Genomic_DNA"/>
</dbReference>
<protein>
    <recommendedName>
        <fullName evidence="5 15">Hypoxanthine phosphoribosyltransferase</fullName>
        <ecNumber evidence="5 15">2.4.2.8</ecNumber>
    </recommendedName>
</protein>
<dbReference type="PANTHER" id="PTHR43340">
    <property type="entry name" value="HYPOXANTHINE-GUANINE PHOSPHORIBOSYLTRANSFERASE"/>
    <property type="match status" value="1"/>
</dbReference>
<evidence type="ECO:0000256" key="12">
    <source>
        <dbReference type="ARBA" id="ARBA00022842"/>
    </source>
</evidence>
<dbReference type="GO" id="GO:0046100">
    <property type="term" value="P:hypoxanthine metabolic process"/>
    <property type="evidence" value="ECO:0007669"/>
    <property type="project" value="TreeGrafter"/>
</dbReference>
<comment type="pathway">
    <text evidence="3 15">Purine metabolism; IMP biosynthesis via salvage pathway; IMP from hypoxanthine: step 1/1.</text>
</comment>
<dbReference type="Pfam" id="PF00156">
    <property type="entry name" value="Pribosyltran"/>
    <property type="match status" value="1"/>
</dbReference>
<keyword evidence="7 15" id="KW-0328">Glycosyltransferase</keyword>
<organism evidence="17 18">
    <name type="scientific">Syntrophotalea acetylenivorans</name>
    <dbReference type="NCBI Taxonomy" id="1842532"/>
    <lineage>
        <taxon>Bacteria</taxon>
        <taxon>Pseudomonadati</taxon>
        <taxon>Thermodesulfobacteriota</taxon>
        <taxon>Desulfuromonadia</taxon>
        <taxon>Desulfuromonadales</taxon>
        <taxon>Syntrophotaleaceae</taxon>
        <taxon>Syntrophotalea</taxon>
    </lineage>
</organism>
<dbReference type="GO" id="GO:0006166">
    <property type="term" value="P:purine ribonucleoside salvage"/>
    <property type="evidence" value="ECO:0007669"/>
    <property type="project" value="UniProtKB-KW"/>
</dbReference>
<evidence type="ECO:0000256" key="5">
    <source>
        <dbReference type="ARBA" id="ARBA00011895"/>
    </source>
</evidence>
<evidence type="ECO:0000256" key="15">
    <source>
        <dbReference type="RuleBase" id="RU364099"/>
    </source>
</evidence>
<dbReference type="GO" id="GO:0032264">
    <property type="term" value="P:IMP salvage"/>
    <property type="evidence" value="ECO:0007669"/>
    <property type="project" value="UniProtKB-UniPathway"/>
</dbReference>
<evidence type="ECO:0000256" key="11">
    <source>
        <dbReference type="ARBA" id="ARBA00022741"/>
    </source>
</evidence>
<evidence type="ECO:0000256" key="14">
    <source>
        <dbReference type="ARBA" id="ARBA00049402"/>
    </source>
</evidence>
<keyword evidence="8 15" id="KW-0808">Transferase</keyword>
<dbReference type="GO" id="GO:0032263">
    <property type="term" value="P:GMP salvage"/>
    <property type="evidence" value="ECO:0007669"/>
    <property type="project" value="TreeGrafter"/>
</dbReference>
<dbReference type="GO" id="GO:0005829">
    <property type="term" value="C:cytosol"/>
    <property type="evidence" value="ECO:0007669"/>
    <property type="project" value="TreeGrafter"/>
</dbReference>
<comment type="catalytic activity">
    <reaction evidence="14">
        <text>IMP + diphosphate = hypoxanthine + 5-phospho-alpha-D-ribose 1-diphosphate</text>
        <dbReference type="Rhea" id="RHEA:17973"/>
        <dbReference type="ChEBI" id="CHEBI:17368"/>
        <dbReference type="ChEBI" id="CHEBI:33019"/>
        <dbReference type="ChEBI" id="CHEBI:58017"/>
        <dbReference type="ChEBI" id="CHEBI:58053"/>
        <dbReference type="EC" id="2.4.2.8"/>
    </reaction>
    <physiologicalReaction direction="right-to-left" evidence="14">
        <dbReference type="Rhea" id="RHEA:17975"/>
    </physiologicalReaction>
</comment>
<keyword evidence="18" id="KW-1185">Reference proteome</keyword>
<comment type="subcellular location">
    <subcellularLocation>
        <location evidence="2 15">Cytoplasm</location>
    </subcellularLocation>
</comment>
<dbReference type="GO" id="GO:0004422">
    <property type="term" value="F:hypoxanthine phosphoribosyltransferase activity"/>
    <property type="evidence" value="ECO:0007669"/>
    <property type="project" value="InterPro"/>
</dbReference>
<reference evidence="17 18" key="1">
    <citation type="journal article" date="2017" name="Genome Announc.">
        <title>Complete Genome Sequences of Two Acetylene-Fermenting Pelobacter acetylenicus Strains.</title>
        <authorList>
            <person name="Sutton J.M."/>
            <person name="Baesman S.M."/>
            <person name="Fierst J.L."/>
            <person name="Poret-Peterson A.T."/>
            <person name="Oremland R.S."/>
            <person name="Dunlap D.S."/>
            <person name="Akob D.M."/>
        </authorList>
    </citation>
    <scope>NUCLEOTIDE SEQUENCE [LARGE SCALE GENOMIC DNA]</scope>
    <source>
        <strain evidence="17 18">SFB93</strain>
    </source>
</reference>
<comment type="similarity">
    <text evidence="4 15">Belongs to the purine/pyrimidine phosphoribosyltransferase family.</text>
</comment>
<keyword evidence="6 15" id="KW-0963">Cytoplasm</keyword>
<keyword evidence="12 15" id="KW-0460">Magnesium</keyword>
<evidence type="ECO:0000256" key="9">
    <source>
        <dbReference type="ARBA" id="ARBA00022723"/>
    </source>
</evidence>
<dbReference type="EC" id="2.4.2.8" evidence="5 15"/>
<dbReference type="GO" id="GO:0000166">
    <property type="term" value="F:nucleotide binding"/>
    <property type="evidence" value="ECO:0007669"/>
    <property type="project" value="UniProtKB-KW"/>
</dbReference>
<dbReference type="InterPro" id="IPR050408">
    <property type="entry name" value="HGPRT"/>
</dbReference>
<evidence type="ECO:0000256" key="6">
    <source>
        <dbReference type="ARBA" id="ARBA00022490"/>
    </source>
</evidence>
<dbReference type="OrthoDB" id="9802824at2"/>
<dbReference type="STRING" id="1842532.A7E78_01785"/>
<dbReference type="FunFam" id="3.40.50.2020:FF:000006">
    <property type="entry name" value="Hypoxanthine phosphoribosyltransferase"/>
    <property type="match status" value="1"/>
</dbReference>
<feature type="domain" description="Phosphoribosyltransferase" evidence="16">
    <location>
        <begin position="5"/>
        <end position="151"/>
    </location>
</feature>
<dbReference type="InterPro" id="IPR005904">
    <property type="entry name" value="Hxn_phspho_trans"/>
</dbReference>
<evidence type="ECO:0000313" key="17">
    <source>
        <dbReference type="EMBL" id="APG28972.1"/>
    </source>
</evidence>
<dbReference type="AlphaFoldDB" id="A0A1L3GSS3"/>
<evidence type="ECO:0000256" key="1">
    <source>
        <dbReference type="ARBA" id="ARBA00001946"/>
    </source>
</evidence>
<dbReference type="CDD" id="cd06223">
    <property type="entry name" value="PRTases_typeI"/>
    <property type="match status" value="1"/>
</dbReference>
<dbReference type="GO" id="GO:0052657">
    <property type="term" value="F:guanine phosphoribosyltransferase activity"/>
    <property type="evidence" value="ECO:0007669"/>
    <property type="project" value="UniProtKB-ARBA"/>
</dbReference>
<evidence type="ECO:0000256" key="8">
    <source>
        <dbReference type="ARBA" id="ARBA00022679"/>
    </source>
</evidence>
<evidence type="ECO:0000256" key="2">
    <source>
        <dbReference type="ARBA" id="ARBA00004496"/>
    </source>
</evidence>
<evidence type="ECO:0000256" key="7">
    <source>
        <dbReference type="ARBA" id="ARBA00022676"/>
    </source>
</evidence>
<evidence type="ECO:0000256" key="3">
    <source>
        <dbReference type="ARBA" id="ARBA00004669"/>
    </source>
</evidence>
<evidence type="ECO:0000256" key="13">
    <source>
        <dbReference type="ARBA" id="ARBA00048811"/>
    </source>
</evidence>
<gene>
    <name evidence="17" type="ORF">A7E78_01785</name>
</gene>